<reference evidence="1 2" key="1">
    <citation type="journal article" date="2005" name="Science">
        <title>Extensive DNA inversions in the B. fragilis genome control variable gene expression.</title>
        <authorList>
            <person name="Cerdeno-Tarraga A.M."/>
            <person name="Patrick S."/>
            <person name="Crosmann L."/>
            <person name="Blakely G."/>
            <person name="Abratt V."/>
            <person name="Lennard N."/>
            <person name="Duerden B."/>
            <person name="Poxton I."/>
            <person name="Harris B."/>
            <person name="Quail M.A."/>
            <person name="Barron A."/>
            <person name="Clarck L."/>
            <person name="Corton C."/>
            <person name="Doggett J."/>
            <person name="Holden M.T.G."/>
            <person name="Larke N."/>
            <person name="Line A."/>
            <person name="Lord A."/>
            <person name="Norbertczak H."/>
            <person name="Ormond D."/>
            <person name="Price C."/>
            <person name="Rabbinowitsch E."/>
            <person name="Woodward J."/>
            <person name="Barrel B.G."/>
            <person name="Parkhill J."/>
        </authorList>
    </citation>
    <scope>NUCLEOTIDE SEQUENCE [LARGE SCALE GENOMIC DNA]</scope>
    <source>
        <strain evidence="2">ATCC 25285 / DSM 2151 / CCUG 4856 / JCM 11019 / LMG 10263 / NCTC 9343 / Onslow / VPI 2553 / EN-2</strain>
    </source>
</reference>
<accession>Q5LHX0</accession>
<name>Q5LHX0_BACFN</name>
<evidence type="ECO:0000313" key="1">
    <source>
        <dbReference type="EMBL" id="CAH06260.1"/>
    </source>
</evidence>
<gene>
    <name evidence="1" type="ORF">BF9343_0481</name>
</gene>
<dbReference type="PaxDb" id="272559-BF9343_0481"/>
<accession>A0A380YU64</accession>
<keyword evidence="2" id="KW-1185">Reference proteome</keyword>
<dbReference type="EMBL" id="CR626927">
    <property type="protein sequence ID" value="CAH06260.1"/>
    <property type="molecule type" value="Genomic_DNA"/>
</dbReference>
<sequence length="53" mass="6432">MFDNEHLTYICGHYKKEQIKHTIADTIPGKEAKQKYSQLLILFCFFFHTLRHF</sequence>
<dbReference type="AlphaFoldDB" id="Q5LHX0"/>
<proteinExistence type="predicted"/>
<dbReference type="Proteomes" id="UP000006731">
    <property type="component" value="Chromosome"/>
</dbReference>
<dbReference type="HOGENOM" id="CLU_3058478_0_0_10"/>
<evidence type="ECO:0000313" key="2">
    <source>
        <dbReference type="Proteomes" id="UP000006731"/>
    </source>
</evidence>
<organism evidence="1 2">
    <name type="scientific">Bacteroides fragilis (strain ATCC 25285 / DSM 2151 / CCUG 4856 / JCM 11019 / LMG 10263 / NCTC 9343 / Onslow / VPI 2553 / EN-2)</name>
    <dbReference type="NCBI Taxonomy" id="272559"/>
    <lineage>
        <taxon>Bacteria</taxon>
        <taxon>Pseudomonadati</taxon>
        <taxon>Bacteroidota</taxon>
        <taxon>Bacteroidia</taxon>
        <taxon>Bacteroidales</taxon>
        <taxon>Bacteroidaceae</taxon>
        <taxon>Bacteroides</taxon>
    </lineage>
</organism>
<protein>
    <submittedName>
        <fullName evidence="1">Uncharacterized protein</fullName>
    </submittedName>
</protein>
<dbReference type="KEGG" id="bfs:BF9343_0481"/>